<feature type="region of interest" description="Disordered" evidence="4">
    <location>
        <begin position="443"/>
        <end position="710"/>
    </location>
</feature>
<feature type="compositionally biased region" description="Low complexity" evidence="4">
    <location>
        <begin position="172"/>
        <end position="182"/>
    </location>
</feature>
<feature type="region of interest" description="Disordered" evidence="4">
    <location>
        <begin position="48"/>
        <end position="79"/>
    </location>
</feature>
<feature type="compositionally biased region" description="Polar residues" evidence="4">
    <location>
        <begin position="492"/>
        <end position="509"/>
    </location>
</feature>
<feature type="compositionally biased region" description="Acidic residues" evidence="4">
    <location>
        <begin position="585"/>
        <end position="596"/>
    </location>
</feature>
<dbReference type="PANTHER" id="PTHR13237:SF8">
    <property type="entry name" value="SOMETHING ABOUT SILENCING PROTEIN 10"/>
    <property type="match status" value="1"/>
</dbReference>
<dbReference type="AlphaFoldDB" id="A0A9P6DP59"/>
<comment type="similarity">
    <text evidence="2">Belongs to the SAS10 family.</text>
</comment>
<feature type="domain" description="Sas10 C-terminal" evidence="5">
    <location>
        <begin position="665"/>
        <end position="741"/>
    </location>
</feature>
<evidence type="ECO:0000313" key="7">
    <source>
        <dbReference type="Proteomes" id="UP000886523"/>
    </source>
</evidence>
<feature type="compositionally biased region" description="Polar residues" evidence="4">
    <location>
        <begin position="455"/>
        <end position="465"/>
    </location>
</feature>
<reference evidence="6" key="1">
    <citation type="journal article" date="2020" name="Nat. Commun.">
        <title>Large-scale genome sequencing of mycorrhizal fungi provides insights into the early evolution of symbiotic traits.</title>
        <authorList>
            <person name="Miyauchi S."/>
            <person name="Kiss E."/>
            <person name="Kuo A."/>
            <person name="Drula E."/>
            <person name="Kohler A."/>
            <person name="Sanchez-Garcia M."/>
            <person name="Morin E."/>
            <person name="Andreopoulos B."/>
            <person name="Barry K.W."/>
            <person name="Bonito G."/>
            <person name="Buee M."/>
            <person name="Carver A."/>
            <person name="Chen C."/>
            <person name="Cichocki N."/>
            <person name="Clum A."/>
            <person name="Culley D."/>
            <person name="Crous P.W."/>
            <person name="Fauchery L."/>
            <person name="Girlanda M."/>
            <person name="Hayes R.D."/>
            <person name="Keri Z."/>
            <person name="LaButti K."/>
            <person name="Lipzen A."/>
            <person name="Lombard V."/>
            <person name="Magnuson J."/>
            <person name="Maillard F."/>
            <person name="Murat C."/>
            <person name="Nolan M."/>
            <person name="Ohm R.A."/>
            <person name="Pangilinan J."/>
            <person name="Pereira M.F."/>
            <person name="Perotto S."/>
            <person name="Peter M."/>
            <person name="Pfister S."/>
            <person name="Riley R."/>
            <person name="Sitrit Y."/>
            <person name="Stielow J.B."/>
            <person name="Szollosi G."/>
            <person name="Zifcakova L."/>
            <person name="Stursova M."/>
            <person name="Spatafora J.W."/>
            <person name="Tedersoo L."/>
            <person name="Vaario L.M."/>
            <person name="Yamada A."/>
            <person name="Yan M."/>
            <person name="Wang P."/>
            <person name="Xu J."/>
            <person name="Bruns T."/>
            <person name="Baldrian P."/>
            <person name="Vilgalys R."/>
            <person name="Dunand C."/>
            <person name="Henrissat B."/>
            <person name="Grigoriev I.V."/>
            <person name="Hibbett D."/>
            <person name="Nagy L.G."/>
            <person name="Martin F.M."/>
        </authorList>
    </citation>
    <scope>NUCLEOTIDE SEQUENCE</scope>
    <source>
        <strain evidence="6">UP504</strain>
    </source>
</reference>
<dbReference type="GO" id="GO:0000462">
    <property type="term" value="P:maturation of SSU-rRNA from tricistronic rRNA transcript (SSU-rRNA, 5.8S rRNA, LSU-rRNA)"/>
    <property type="evidence" value="ECO:0007669"/>
    <property type="project" value="TreeGrafter"/>
</dbReference>
<gene>
    <name evidence="6" type="ORF">BS47DRAFT_1367707</name>
</gene>
<dbReference type="Proteomes" id="UP000886523">
    <property type="component" value="Unassembled WGS sequence"/>
</dbReference>
<evidence type="ECO:0000256" key="4">
    <source>
        <dbReference type="SAM" id="MobiDB-lite"/>
    </source>
</evidence>
<feature type="compositionally biased region" description="Basic and acidic residues" evidence="4">
    <location>
        <begin position="632"/>
        <end position="647"/>
    </location>
</feature>
<evidence type="ECO:0000259" key="5">
    <source>
        <dbReference type="Pfam" id="PF09368"/>
    </source>
</evidence>
<organism evidence="6 7">
    <name type="scientific">Hydnum rufescens UP504</name>
    <dbReference type="NCBI Taxonomy" id="1448309"/>
    <lineage>
        <taxon>Eukaryota</taxon>
        <taxon>Fungi</taxon>
        <taxon>Dikarya</taxon>
        <taxon>Basidiomycota</taxon>
        <taxon>Agaricomycotina</taxon>
        <taxon>Agaricomycetes</taxon>
        <taxon>Cantharellales</taxon>
        <taxon>Hydnaceae</taxon>
        <taxon>Hydnum</taxon>
    </lineage>
</organism>
<sequence length="741" mass="82041">MFKSSTATKSVRLFGVIEKHDKKTSLIFFLRGLGDVFLPLPIDQVDSHKARKADTGRGANANKSKKPKPAPRVPNRRDSKIKAWNRPRIFLRTSRICRDKILLDGTDTVARNRELEEYDDEEEVFALKGLDADDYDDEDPDEDEEDEDEDEEDGDMEAEPTPSRQKSKKTKPTPSKLSATSKSAEEEIESEDEERWGKTKSAYYSSAANEADPDDEEARAMEEAEARRLQGKARESMNDDDFGFEDVAFDGGASSTAEAISQVDVPPSGPAARDKKSLLRHLEVTSPETLALAREWADVASDLYEIQAAIKQISTDDPDSPSLGMIHLHHQTLLAYATTLAYYLYVRATPVPGPTPSSQTTARVVPQKVIDRLLQLKQSLSILESLGFSALDDDGSDDSDSDSDEDTASSSTSRQPLSEAEIKIMLAELDHGRHIDETVKAKRMERMKRAKEKAQATSKPNSKPSPETKGPPKALAASPIFDLEEPEFVPSKPSSSTRPHLVTPSSSYGEPTALDYADTEDKSARRKSLRFHTSRIESASRRRENARSGALGGDDDLPWRDVRREKQQAKDDLAAKQNRGQGGDDLVDPDAPDPEQENATPAAGKGKKRPRDDDDGKENGEAEEGPDGYYELVKKQKTEAKQEKKAAYEAQRASSRPDFTETGLDGPRSLTRAILKNRGMTPRRPKAVRNPRVKKRERFEKAKKQMGSKKAIFKGGLASLPGGRYEGEKTGISNVVKSIKL</sequence>
<feature type="compositionally biased region" description="Acidic residues" evidence="4">
    <location>
        <begin position="391"/>
        <end position="407"/>
    </location>
</feature>
<protein>
    <recommendedName>
        <fullName evidence="5">Sas10 C-terminal domain-containing protein</fullName>
    </recommendedName>
</protein>
<feature type="region of interest" description="Disordered" evidence="4">
    <location>
        <begin position="113"/>
        <end position="241"/>
    </location>
</feature>
<dbReference type="Pfam" id="PF09368">
    <property type="entry name" value="Sas10"/>
    <property type="match status" value="1"/>
</dbReference>
<dbReference type="GO" id="GO:0032040">
    <property type="term" value="C:small-subunit processome"/>
    <property type="evidence" value="ECO:0007669"/>
    <property type="project" value="TreeGrafter"/>
</dbReference>
<feature type="compositionally biased region" description="Basic residues" evidence="4">
    <location>
        <begin position="524"/>
        <end position="533"/>
    </location>
</feature>
<evidence type="ECO:0000256" key="1">
    <source>
        <dbReference type="ARBA" id="ARBA00004123"/>
    </source>
</evidence>
<name>A0A9P6DP59_9AGAM</name>
<accession>A0A9P6DP59</accession>
<feature type="compositionally biased region" description="Basic and acidic residues" evidence="4">
    <location>
        <begin position="610"/>
        <end position="620"/>
    </location>
</feature>
<feature type="compositionally biased region" description="Basic and acidic residues" evidence="4">
    <location>
        <begin position="218"/>
        <end position="237"/>
    </location>
</feature>
<evidence type="ECO:0000313" key="6">
    <source>
        <dbReference type="EMBL" id="KAF9505929.1"/>
    </source>
</evidence>
<feature type="region of interest" description="Disordered" evidence="4">
    <location>
        <begin position="391"/>
        <end position="419"/>
    </location>
</feature>
<evidence type="ECO:0000256" key="2">
    <source>
        <dbReference type="ARBA" id="ARBA00010979"/>
    </source>
</evidence>
<feature type="compositionally biased region" description="Basic and acidic residues" evidence="4">
    <location>
        <begin position="534"/>
        <end position="546"/>
    </location>
</feature>
<evidence type="ECO:0000256" key="3">
    <source>
        <dbReference type="ARBA" id="ARBA00023242"/>
    </source>
</evidence>
<comment type="caution">
    <text evidence="6">The sequence shown here is derived from an EMBL/GenBank/DDBJ whole genome shotgun (WGS) entry which is preliminary data.</text>
</comment>
<dbReference type="InterPro" id="IPR018972">
    <property type="entry name" value="Sas10_C_dom"/>
</dbReference>
<comment type="subcellular location">
    <subcellularLocation>
        <location evidence="1">Nucleus</location>
    </subcellularLocation>
</comment>
<dbReference type="EMBL" id="MU129131">
    <property type="protein sequence ID" value="KAF9505929.1"/>
    <property type="molecule type" value="Genomic_DNA"/>
</dbReference>
<keyword evidence="3" id="KW-0539">Nucleus</keyword>
<proteinExistence type="inferred from homology"/>
<feature type="compositionally biased region" description="Acidic residues" evidence="4">
    <location>
        <begin position="132"/>
        <end position="158"/>
    </location>
</feature>
<keyword evidence="7" id="KW-1185">Reference proteome</keyword>
<feature type="compositionally biased region" description="Basic and acidic residues" evidence="4">
    <location>
        <begin position="557"/>
        <end position="574"/>
    </location>
</feature>
<dbReference type="PANTHER" id="PTHR13237">
    <property type="entry name" value="SOMETHING ABOUT SILENCING PROTEIN 10-RELATED"/>
    <property type="match status" value="1"/>
</dbReference>
<dbReference type="OrthoDB" id="1924577at2759"/>
<feature type="compositionally biased region" description="Basic residues" evidence="4">
    <location>
        <begin position="681"/>
        <end position="696"/>
    </location>
</feature>